<accession>A0ABW1RTC0</accession>
<reference evidence="4" key="1">
    <citation type="journal article" date="2019" name="Int. J. Syst. Evol. Microbiol.">
        <title>The Global Catalogue of Microorganisms (GCM) 10K type strain sequencing project: providing services to taxonomists for standard genome sequencing and annotation.</title>
        <authorList>
            <consortium name="The Broad Institute Genomics Platform"/>
            <consortium name="The Broad Institute Genome Sequencing Center for Infectious Disease"/>
            <person name="Wu L."/>
            <person name="Ma J."/>
        </authorList>
    </citation>
    <scope>NUCLEOTIDE SEQUENCE [LARGE SCALE GENOMIC DNA]</scope>
    <source>
        <strain evidence="4">CCM 8924</strain>
    </source>
</reference>
<dbReference type="CDD" id="cd01109">
    <property type="entry name" value="HTH_YyaN"/>
    <property type="match status" value="1"/>
</dbReference>
<name>A0ABW1RTC0_9LACO</name>
<sequence length="132" mass="15430">MNIKQASEISGISADTIRYYERIGIIPAIKRSTSGIRNFDDEDLKWLQFSRQMRTAGVSIEALIEYIQLFQMGDQTIDARVHLLNEQKMQLDEKIKSLVNATDRLAYKIDNYQTHMIQTEKNLRPFNNKTFQ</sequence>
<dbReference type="PANTHER" id="PTHR30204:SF98">
    <property type="entry name" value="HTH-TYPE TRANSCRIPTIONAL REGULATOR ADHR"/>
    <property type="match status" value="1"/>
</dbReference>
<dbReference type="SMART" id="SM00422">
    <property type="entry name" value="HTH_MERR"/>
    <property type="match status" value="1"/>
</dbReference>
<dbReference type="RefSeq" id="WP_137600639.1">
    <property type="nucleotide sequence ID" value="NZ_BJDT01000004.1"/>
</dbReference>
<dbReference type="SUPFAM" id="SSF46955">
    <property type="entry name" value="Putative DNA-binding domain"/>
    <property type="match status" value="1"/>
</dbReference>
<dbReference type="EMBL" id="JBHSSG010000010">
    <property type="protein sequence ID" value="MFC6178644.1"/>
    <property type="molecule type" value="Genomic_DNA"/>
</dbReference>
<dbReference type="InterPro" id="IPR047057">
    <property type="entry name" value="MerR_fam"/>
</dbReference>
<evidence type="ECO:0000313" key="4">
    <source>
        <dbReference type="Proteomes" id="UP001596158"/>
    </source>
</evidence>
<dbReference type="InterPro" id="IPR009061">
    <property type="entry name" value="DNA-bd_dom_put_sf"/>
</dbReference>
<dbReference type="InterPro" id="IPR000551">
    <property type="entry name" value="MerR-type_HTH_dom"/>
</dbReference>
<evidence type="ECO:0000259" key="2">
    <source>
        <dbReference type="PROSITE" id="PS50937"/>
    </source>
</evidence>
<dbReference type="Proteomes" id="UP001596158">
    <property type="component" value="Unassembled WGS sequence"/>
</dbReference>
<dbReference type="Pfam" id="PF13411">
    <property type="entry name" value="MerR_1"/>
    <property type="match status" value="1"/>
</dbReference>
<protein>
    <submittedName>
        <fullName evidence="3">MerR family transcriptional regulator</fullName>
    </submittedName>
</protein>
<evidence type="ECO:0000256" key="1">
    <source>
        <dbReference type="ARBA" id="ARBA00023125"/>
    </source>
</evidence>
<keyword evidence="1" id="KW-0238">DNA-binding</keyword>
<dbReference type="PANTHER" id="PTHR30204">
    <property type="entry name" value="REDOX-CYCLING DRUG-SENSING TRANSCRIPTIONAL ACTIVATOR SOXR"/>
    <property type="match status" value="1"/>
</dbReference>
<organism evidence="3 4">
    <name type="scientific">Weissella sagaensis</name>
    <dbReference type="NCBI Taxonomy" id="2559928"/>
    <lineage>
        <taxon>Bacteria</taxon>
        <taxon>Bacillati</taxon>
        <taxon>Bacillota</taxon>
        <taxon>Bacilli</taxon>
        <taxon>Lactobacillales</taxon>
        <taxon>Lactobacillaceae</taxon>
        <taxon>Weissella</taxon>
    </lineage>
</organism>
<gene>
    <name evidence="3" type="ORF">ACFQGR_04495</name>
</gene>
<evidence type="ECO:0000313" key="3">
    <source>
        <dbReference type="EMBL" id="MFC6178644.1"/>
    </source>
</evidence>
<dbReference type="PROSITE" id="PS50937">
    <property type="entry name" value="HTH_MERR_2"/>
    <property type="match status" value="1"/>
</dbReference>
<proteinExistence type="predicted"/>
<feature type="domain" description="HTH merR-type" evidence="2">
    <location>
        <begin position="1"/>
        <end position="69"/>
    </location>
</feature>
<dbReference type="Gene3D" id="1.10.1660.10">
    <property type="match status" value="1"/>
</dbReference>
<keyword evidence="4" id="KW-1185">Reference proteome</keyword>
<comment type="caution">
    <text evidence="3">The sequence shown here is derived from an EMBL/GenBank/DDBJ whole genome shotgun (WGS) entry which is preliminary data.</text>
</comment>
<dbReference type="PRINTS" id="PR00040">
    <property type="entry name" value="HTHMERR"/>
</dbReference>